<dbReference type="RefSeq" id="WP_078830574.1">
    <property type="nucleotide sequence ID" value="NZ_FUWH01000003.1"/>
</dbReference>
<dbReference type="CDD" id="cd04496">
    <property type="entry name" value="SSB_OBF"/>
    <property type="match status" value="1"/>
</dbReference>
<keyword evidence="1 2" id="KW-0238">DNA-binding</keyword>
<keyword evidence="5" id="KW-1185">Reference proteome</keyword>
<dbReference type="InterPro" id="IPR000424">
    <property type="entry name" value="Primosome_PriB/ssb"/>
</dbReference>
<dbReference type="HAMAP" id="MF_00984">
    <property type="entry name" value="SSB"/>
    <property type="match status" value="1"/>
</dbReference>
<dbReference type="InterPro" id="IPR012340">
    <property type="entry name" value="NA-bd_OB-fold"/>
</dbReference>
<dbReference type="SUPFAM" id="SSF50249">
    <property type="entry name" value="Nucleic acid-binding proteins"/>
    <property type="match status" value="1"/>
</dbReference>
<dbReference type="PANTHER" id="PTHR10302">
    <property type="entry name" value="SINGLE-STRANDED DNA-BINDING PROTEIN"/>
    <property type="match status" value="1"/>
</dbReference>
<dbReference type="Proteomes" id="UP000190888">
    <property type="component" value="Unassembled WGS sequence"/>
</dbReference>
<dbReference type="Pfam" id="PF00436">
    <property type="entry name" value="SSB"/>
    <property type="match status" value="1"/>
</dbReference>
<evidence type="ECO:0000313" key="4">
    <source>
        <dbReference type="EMBL" id="SJZ59801.1"/>
    </source>
</evidence>
<dbReference type="PROSITE" id="PS50935">
    <property type="entry name" value="SSB"/>
    <property type="match status" value="1"/>
</dbReference>
<evidence type="ECO:0000256" key="3">
    <source>
        <dbReference type="PIRNR" id="PIRNR002070"/>
    </source>
</evidence>
<gene>
    <name evidence="4" type="ORF">SAMN04488132_10366</name>
</gene>
<dbReference type="PANTHER" id="PTHR10302:SF0">
    <property type="entry name" value="SINGLE-STRANDED DNA-BINDING PROTEIN, MITOCHONDRIAL"/>
    <property type="match status" value="1"/>
</dbReference>
<comment type="caution">
    <text evidence="2">Lacks conserved residue(s) required for the propagation of feature annotation.</text>
</comment>
<dbReference type="GO" id="GO:0003697">
    <property type="term" value="F:single-stranded DNA binding"/>
    <property type="evidence" value="ECO:0007669"/>
    <property type="project" value="UniProtKB-UniRule"/>
</dbReference>
<proteinExistence type="inferred from homology"/>
<evidence type="ECO:0000256" key="2">
    <source>
        <dbReference type="HAMAP-Rule" id="MF_00984"/>
    </source>
</evidence>
<organism evidence="4 5">
    <name type="scientific">Sediminibacterium ginsengisoli</name>
    <dbReference type="NCBI Taxonomy" id="413434"/>
    <lineage>
        <taxon>Bacteria</taxon>
        <taxon>Pseudomonadati</taxon>
        <taxon>Bacteroidota</taxon>
        <taxon>Chitinophagia</taxon>
        <taxon>Chitinophagales</taxon>
        <taxon>Chitinophagaceae</taxon>
        <taxon>Sediminibacterium</taxon>
    </lineage>
</organism>
<dbReference type="NCBIfam" id="TIGR00621">
    <property type="entry name" value="ssb"/>
    <property type="match status" value="1"/>
</dbReference>
<dbReference type="STRING" id="413434.SAMN04488132_10366"/>
<dbReference type="EMBL" id="FUWH01000003">
    <property type="protein sequence ID" value="SJZ59801.1"/>
    <property type="molecule type" value="Genomic_DNA"/>
</dbReference>
<dbReference type="InterPro" id="IPR011344">
    <property type="entry name" value="ssDNA-bd"/>
</dbReference>
<protein>
    <recommendedName>
        <fullName evidence="2 3">Single-stranded DNA-binding protein</fullName>
        <shortName evidence="2">SSB</shortName>
    </recommendedName>
</protein>
<evidence type="ECO:0000256" key="1">
    <source>
        <dbReference type="ARBA" id="ARBA00023125"/>
    </source>
</evidence>
<dbReference type="Gene3D" id="2.40.50.140">
    <property type="entry name" value="Nucleic acid-binding proteins"/>
    <property type="match status" value="1"/>
</dbReference>
<dbReference type="AlphaFoldDB" id="A0A1T4LYT9"/>
<name>A0A1T4LYT9_9BACT</name>
<comment type="subunit">
    <text evidence="2">Homotetramer.</text>
</comment>
<evidence type="ECO:0000313" key="5">
    <source>
        <dbReference type="Proteomes" id="UP000190888"/>
    </source>
</evidence>
<dbReference type="GO" id="GO:0006260">
    <property type="term" value="P:DNA replication"/>
    <property type="evidence" value="ECO:0007669"/>
    <property type="project" value="InterPro"/>
</dbReference>
<dbReference type="GO" id="GO:0009295">
    <property type="term" value="C:nucleoid"/>
    <property type="evidence" value="ECO:0007669"/>
    <property type="project" value="TreeGrafter"/>
</dbReference>
<dbReference type="OrthoDB" id="9809878at2"/>
<reference evidence="4 5" key="1">
    <citation type="submission" date="2017-02" db="EMBL/GenBank/DDBJ databases">
        <authorList>
            <person name="Peterson S.W."/>
        </authorList>
    </citation>
    <scope>NUCLEOTIDE SEQUENCE [LARGE SCALE GENOMIC DNA]</scope>
    <source>
        <strain evidence="4 5">DSM 22335</strain>
    </source>
</reference>
<accession>A0A1T4LYT9</accession>
<dbReference type="PIRSF" id="PIRSF002070">
    <property type="entry name" value="SSB"/>
    <property type="match status" value="1"/>
</dbReference>
<sequence length="112" mass="12542">MNAIKNKVQLIGNLGQPPDIRLFGEGRKMAIIRIAINETFKDADGEKKTDTQWHNIIAWGKLAEIAEKHLQKGTEIAIEGRLLSKSFVDKNGVKHHTTEVQATELLILSKKT</sequence>